<keyword evidence="2" id="KW-1185">Reference proteome</keyword>
<reference evidence="1 2" key="1">
    <citation type="submission" date="2020-06" db="EMBL/GenBank/DDBJ databases">
        <title>Halomonas sp. QX-1 draft genome sequence.</title>
        <authorList>
            <person name="Qiu X."/>
        </authorList>
    </citation>
    <scope>NUCLEOTIDE SEQUENCE [LARGE SCALE GENOMIC DNA]</scope>
    <source>
        <strain evidence="1 2">QX-1</strain>
    </source>
</reference>
<protein>
    <submittedName>
        <fullName evidence="1">Uncharacterized protein</fullName>
    </submittedName>
</protein>
<dbReference type="EMBL" id="JABWCV010000017">
    <property type="protein sequence ID" value="NVF15412.1"/>
    <property type="molecule type" value="Genomic_DNA"/>
</dbReference>
<proteinExistence type="predicted"/>
<dbReference type="RefSeq" id="WP_176304211.1">
    <property type="nucleotide sequence ID" value="NZ_JABWCV010000017.1"/>
</dbReference>
<comment type="caution">
    <text evidence="1">The sequence shown here is derived from an EMBL/GenBank/DDBJ whole genome shotgun (WGS) entry which is preliminary data.</text>
</comment>
<gene>
    <name evidence="1" type="ORF">HUO07_14685</name>
</gene>
<organism evidence="1 2">
    <name type="scientific">Vreelandella maris</name>
    <dbReference type="NCBI Taxonomy" id="2729617"/>
    <lineage>
        <taxon>Bacteria</taxon>
        <taxon>Pseudomonadati</taxon>
        <taxon>Pseudomonadota</taxon>
        <taxon>Gammaproteobacteria</taxon>
        <taxon>Oceanospirillales</taxon>
        <taxon>Halomonadaceae</taxon>
        <taxon>Vreelandella</taxon>
    </lineage>
</organism>
<sequence>MRLAIVAEAHGVDWDSVNEHLAGQAQNHTRDIPDWFVPIAEHTETHFVDPSYTLGEDIEALKRQSDGTYQWGVIYEAGTKVNPLKHIQPENWLLVVDLRADDQRELAMTLKARHPANLTVIVTAGDPGSLASDLGQAVYFAEEWHFDRLGITHTPSLAGVRDSHPDVIEVTHFAYPYDVTTLEEHLP</sequence>
<name>A0A7Y6REF5_9GAMM</name>
<dbReference type="Proteomes" id="UP000589984">
    <property type="component" value="Unassembled WGS sequence"/>
</dbReference>
<evidence type="ECO:0000313" key="1">
    <source>
        <dbReference type="EMBL" id="NVF15412.1"/>
    </source>
</evidence>
<accession>A0A7Y6REF5</accession>
<evidence type="ECO:0000313" key="2">
    <source>
        <dbReference type="Proteomes" id="UP000589984"/>
    </source>
</evidence>
<dbReference type="AlphaFoldDB" id="A0A7Y6REF5"/>